<protein>
    <recommendedName>
        <fullName evidence="8">Fe2OG dioxygenase domain-containing protein</fullName>
    </recommendedName>
</protein>
<dbReference type="Pfam" id="PF13532">
    <property type="entry name" value="2OG-FeII_Oxy_2"/>
    <property type="match status" value="1"/>
</dbReference>
<organism evidence="9 10">
    <name type="scientific">Riccia fluitans</name>
    <dbReference type="NCBI Taxonomy" id="41844"/>
    <lineage>
        <taxon>Eukaryota</taxon>
        <taxon>Viridiplantae</taxon>
        <taxon>Streptophyta</taxon>
        <taxon>Embryophyta</taxon>
        <taxon>Marchantiophyta</taxon>
        <taxon>Marchantiopsida</taxon>
        <taxon>Marchantiidae</taxon>
        <taxon>Marchantiales</taxon>
        <taxon>Ricciaceae</taxon>
        <taxon>Riccia</taxon>
    </lineage>
</organism>
<dbReference type="PANTHER" id="PTHR16557:SF2">
    <property type="entry name" value="NUCLEIC ACID DIOXYGENASE ALKBH1"/>
    <property type="match status" value="1"/>
</dbReference>
<evidence type="ECO:0000256" key="5">
    <source>
        <dbReference type="ARBA" id="ARBA00023004"/>
    </source>
</evidence>
<sequence>MALSEAGHYLEESLLKLSADAESGLQLDSDLVFSLVSYCEMATPPDASEYLMNIVADDRCKEIVTEYLRRRGGGSASLPGDTTQQASMQAYVKPRDDEVWSTTSKKTQKQKMDESSFPQRDAEQKSSASGSSTRATQSAVGHKSRHGGGKGKRGGKGVSLAEAAQGQVIFKRSGPCTCQCTRHNLVNNCLSCGRIVCEQEGEGPCTFCGALVLREGSDYAGLDGLSVPPASEAELKAEEFKNRLVEYDRSSAARTTVIDDQSEYFNIDGNTWLTEQEKEMLKKRQEEEERIAEERRKRVVVTIDLLGRKVVMADQENLQEKGEGQSILGGGLFVGKDVENVPRIKPNPFVKQSPLFMEDKQPVKSGGSGKSTQKWSGAAKRSARVQHDDPVMEALIGHNLEDIGISSLDELSNAWQGPKAKASALQEQAESVIECRLDMGALSLDAAPTTSRTESSQAEERSPPEVFDICLPRGKGKQPHVVLAPSLLKQKQAERIDARNESFNLVIQPGLILLKRWLTIEQQVDIVRQCRQLGVGPGGFYRPQYREEDKMHLRMMCLGMQWQPTVRSYETRRTTYDNALAPPIPESFLRTVDKALSVAQILAAEENGGKSRKVVIDQNSSVPNMAPDICIVNFYEFSGNLGMHQDKDESPESLKKGLPVVSFSIGDSGEFTYGWNNDPALAEKVVLDSGDVLIFGGPSRMLFHGVTKIIKDTAPEALLQKTNLRPGRLNLTFRQY</sequence>
<feature type="region of interest" description="Disordered" evidence="7">
    <location>
        <begin position="359"/>
        <end position="385"/>
    </location>
</feature>
<evidence type="ECO:0000256" key="1">
    <source>
        <dbReference type="ARBA" id="ARBA00007879"/>
    </source>
</evidence>
<evidence type="ECO:0000256" key="4">
    <source>
        <dbReference type="ARBA" id="ARBA00023002"/>
    </source>
</evidence>
<dbReference type="InterPro" id="IPR037151">
    <property type="entry name" value="AlkB-like_sf"/>
</dbReference>
<reference evidence="9 10" key="1">
    <citation type="submission" date="2024-09" db="EMBL/GenBank/DDBJ databases">
        <title>Chromosome-scale assembly of Riccia fluitans.</title>
        <authorList>
            <person name="Paukszto L."/>
            <person name="Sawicki J."/>
            <person name="Karawczyk K."/>
            <person name="Piernik-Szablinska J."/>
            <person name="Szczecinska M."/>
            <person name="Mazdziarz M."/>
        </authorList>
    </citation>
    <scope>NUCLEOTIDE SEQUENCE [LARGE SCALE GENOMIC DNA]</scope>
    <source>
        <strain evidence="9">Rf_01</strain>
        <tissue evidence="9">Aerial parts of the thallus</tissue>
    </source>
</reference>
<dbReference type="InterPro" id="IPR056993">
    <property type="entry name" value="TRIP4_3rd_dom"/>
</dbReference>
<gene>
    <name evidence="9" type="ORF">R1flu_002776</name>
</gene>
<dbReference type="GO" id="GO:0046872">
    <property type="term" value="F:metal ion binding"/>
    <property type="evidence" value="ECO:0007669"/>
    <property type="project" value="UniProtKB-KW"/>
</dbReference>
<evidence type="ECO:0000256" key="2">
    <source>
        <dbReference type="ARBA" id="ARBA00022723"/>
    </source>
</evidence>
<feature type="binding site" evidence="6">
    <location>
        <position position="644"/>
    </location>
    <ligand>
        <name>Fe cation</name>
        <dbReference type="ChEBI" id="CHEBI:24875"/>
        <note>catalytic</note>
    </ligand>
</feature>
<keyword evidence="3" id="KW-0223">Dioxygenase</keyword>
<dbReference type="AlphaFoldDB" id="A0ABD1Y759"/>
<keyword evidence="5 6" id="KW-0408">Iron</keyword>
<evidence type="ECO:0000256" key="3">
    <source>
        <dbReference type="ARBA" id="ARBA00022964"/>
    </source>
</evidence>
<dbReference type="InterPro" id="IPR004574">
    <property type="entry name" value="Alkb"/>
</dbReference>
<comment type="caution">
    <text evidence="9">The sequence shown here is derived from an EMBL/GenBank/DDBJ whole genome shotgun (WGS) entry which is preliminary data.</text>
</comment>
<dbReference type="PANTHER" id="PTHR16557">
    <property type="entry name" value="ALKYLATED DNA REPAIR PROTEIN ALKB-RELATED"/>
    <property type="match status" value="1"/>
</dbReference>
<evidence type="ECO:0000313" key="9">
    <source>
        <dbReference type="EMBL" id="KAL2622571.1"/>
    </source>
</evidence>
<dbReference type="GO" id="GO:0051213">
    <property type="term" value="F:dioxygenase activity"/>
    <property type="evidence" value="ECO:0007669"/>
    <property type="project" value="UniProtKB-KW"/>
</dbReference>
<dbReference type="PROSITE" id="PS51471">
    <property type="entry name" value="FE2OG_OXY"/>
    <property type="match status" value="1"/>
</dbReference>
<feature type="compositionally biased region" description="Polar residues" evidence="7">
    <location>
        <begin position="125"/>
        <end position="139"/>
    </location>
</feature>
<feature type="compositionally biased region" description="Basic and acidic residues" evidence="7">
    <location>
        <begin position="110"/>
        <end position="124"/>
    </location>
</feature>
<dbReference type="InterPro" id="IPR005123">
    <property type="entry name" value="Oxoglu/Fe-dep_dioxygenase_dom"/>
</dbReference>
<dbReference type="Gene3D" id="2.60.120.590">
    <property type="entry name" value="Alpha-ketoglutarate-dependent dioxygenase AlkB-like"/>
    <property type="match status" value="1"/>
</dbReference>
<dbReference type="InterPro" id="IPR027450">
    <property type="entry name" value="AlkB-like"/>
</dbReference>
<feature type="domain" description="Fe2OG dioxygenase" evidence="8">
    <location>
        <begin position="626"/>
        <end position="736"/>
    </location>
</feature>
<proteinExistence type="inferred from homology"/>
<name>A0ABD1Y759_9MARC</name>
<keyword evidence="4" id="KW-0560">Oxidoreductase</keyword>
<keyword evidence="2 6" id="KW-0479">Metal-binding</keyword>
<dbReference type="Pfam" id="PF06221">
    <property type="entry name" value="zf-C2HC5"/>
    <property type="match status" value="1"/>
</dbReference>
<keyword evidence="10" id="KW-1185">Reference proteome</keyword>
<evidence type="ECO:0000259" key="8">
    <source>
        <dbReference type="PROSITE" id="PS51471"/>
    </source>
</evidence>
<dbReference type="EMBL" id="JBHFFA010000006">
    <property type="protein sequence ID" value="KAL2622571.1"/>
    <property type="molecule type" value="Genomic_DNA"/>
</dbReference>
<dbReference type="InterPro" id="IPR009349">
    <property type="entry name" value="TRIP4/RQT4_C2HC5_Znf"/>
</dbReference>
<comment type="cofactor">
    <cofactor evidence="6">
        <name>Fe(2+)</name>
        <dbReference type="ChEBI" id="CHEBI:29033"/>
    </cofactor>
    <text evidence="6">Binds 1 Fe(2+) ion per subunit.</text>
</comment>
<comment type="similarity">
    <text evidence="1">Belongs to the alkB family.</text>
</comment>
<feature type="compositionally biased region" description="Basic residues" evidence="7">
    <location>
        <begin position="142"/>
        <end position="155"/>
    </location>
</feature>
<accession>A0ABD1Y759</accession>
<evidence type="ECO:0000256" key="6">
    <source>
        <dbReference type="PIRSR" id="PIRSR604574-2"/>
    </source>
</evidence>
<dbReference type="Pfam" id="PF23134">
    <property type="entry name" value="TRIP4_3rd"/>
    <property type="match status" value="1"/>
</dbReference>
<dbReference type="SUPFAM" id="SSF51197">
    <property type="entry name" value="Clavaminate synthase-like"/>
    <property type="match status" value="1"/>
</dbReference>
<evidence type="ECO:0000313" key="10">
    <source>
        <dbReference type="Proteomes" id="UP001605036"/>
    </source>
</evidence>
<feature type="binding site" evidence="6">
    <location>
        <position position="704"/>
    </location>
    <ligand>
        <name>Fe cation</name>
        <dbReference type="ChEBI" id="CHEBI:24875"/>
        <note>catalytic</note>
    </ligand>
</feature>
<feature type="region of interest" description="Disordered" evidence="7">
    <location>
        <begin position="71"/>
        <end position="158"/>
    </location>
</feature>
<evidence type="ECO:0000256" key="7">
    <source>
        <dbReference type="SAM" id="MobiDB-lite"/>
    </source>
</evidence>
<dbReference type="Proteomes" id="UP001605036">
    <property type="component" value="Unassembled WGS sequence"/>
</dbReference>
<feature type="binding site" evidence="6">
    <location>
        <position position="646"/>
    </location>
    <ligand>
        <name>Fe cation</name>
        <dbReference type="ChEBI" id="CHEBI:24875"/>
        <note>catalytic</note>
    </ligand>
</feature>